<dbReference type="CDD" id="cd04301">
    <property type="entry name" value="NAT_SF"/>
    <property type="match status" value="1"/>
</dbReference>
<gene>
    <name evidence="2" type="ORF">CHRY9390_01169</name>
</gene>
<dbReference type="Gene3D" id="3.40.630.30">
    <property type="match status" value="1"/>
</dbReference>
<keyword evidence="3" id="KW-1185">Reference proteome</keyword>
<dbReference type="Pfam" id="PF00583">
    <property type="entry name" value="Acetyltransf_1"/>
    <property type="match status" value="1"/>
</dbReference>
<dbReference type="EMBL" id="CAJIMS010000001">
    <property type="protein sequence ID" value="CAD7804058.1"/>
    <property type="molecule type" value="Genomic_DNA"/>
</dbReference>
<dbReference type="PROSITE" id="PS51186">
    <property type="entry name" value="GNAT"/>
    <property type="match status" value="1"/>
</dbReference>
<evidence type="ECO:0000313" key="3">
    <source>
        <dbReference type="Proteomes" id="UP000662618"/>
    </source>
</evidence>
<dbReference type="GO" id="GO:0016747">
    <property type="term" value="F:acyltransferase activity, transferring groups other than amino-acyl groups"/>
    <property type="evidence" value="ECO:0007669"/>
    <property type="project" value="InterPro"/>
</dbReference>
<comment type="caution">
    <text evidence="2">The sequence shown here is derived from an EMBL/GenBank/DDBJ whole genome shotgun (WGS) entry which is preliminary data.</text>
</comment>
<accession>A0A9N8MFZ8</accession>
<dbReference type="InterPro" id="IPR016181">
    <property type="entry name" value="Acyl_CoA_acyltransferase"/>
</dbReference>
<feature type="domain" description="N-acetyltransferase" evidence="1">
    <location>
        <begin position="1"/>
        <end position="192"/>
    </location>
</feature>
<evidence type="ECO:0000259" key="1">
    <source>
        <dbReference type="PROSITE" id="PS51186"/>
    </source>
</evidence>
<name>A0A9N8MFZ8_9FLAO</name>
<evidence type="ECO:0000313" key="2">
    <source>
        <dbReference type="EMBL" id="CAD7804058.1"/>
    </source>
</evidence>
<dbReference type="SUPFAM" id="SSF55729">
    <property type="entry name" value="Acyl-CoA N-acyltransferases (Nat)"/>
    <property type="match status" value="1"/>
</dbReference>
<dbReference type="AlphaFoldDB" id="A0A9N8MFZ8"/>
<sequence>MILNLTKEDLTEVVNIHKNNLPSLINFYTNDFIEKFYLHHLRKEDDTVLVGYKEGGELCGFVFGTLDVEDMFGSFTSQNKTYIIKQTLLALIKHPRYLLYIFQSFFAKGFQQGDSKTQLVYIAVDEKRKGSGIGKKLLEGFEQELKKTKDYYELEVEQNNSALQFYTSKNFKIIREINNILEKKYLMGKELK</sequence>
<organism evidence="2 3">
    <name type="scientific">Chryseobacterium aquaeductus</name>
    <dbReference type="NCBI Taxonomy" id="2675056"/>
    <lineage>
        <taxon>Bacteria</taxon>
        <taxon>Pseudomonadati</taxon>
        <taxon>Bacteroidota</taxon>
        <taxon>Flavobacteriia</taxon>
        <taxon>Flavobacteriales</taxon>
        <taxon>Weeksellaceae</taxon>
        <taxon>Chryseobacterium group</taxon>
        <taxon>Chryseobacterium</taxon>
    </lineage>
</organism>
<dbReference type="InterPro" id="IPR000182">
    <property type="entry name" value="GNAT_dom"/>
</dbReference>
<reference evidence="2" key="1">
    <citation type="submission" date="2020-12" db="EMBL/GenBank/DDBJ databases">
        <authorList>
            <person name="Rodrigo-Torres L."/>
            <person name="Arahal R. D."/>
            <person name="Lucena T."/>
        </authorList>
    </citation>
    <scope>NUCLEOTIDE SEQUENCE</scope>
    <source>
        <strain evidence="2">CECT 9390</strain>
    </source>
</reference>
<dbReference type="RefSeq" id="WP_162087598.1">
    <property type="nucleotide sequence ID" value="NZ_CAJIMS010000001.1"/>
</dbReference>
<protein>
    <recommendedName>
        <fullName evidence="1">N-acetyltransferase domain-containing protein</fullName>
    </recommendedName>
</protein>
<proteinExistence type="predicted"/>
<dbReference type="Proteomes" id="UP000662618">
    <property type="component" value="Unassembled WGS sequence"/>
</dbReference>